<dbReference type="InterPro" id="IPR008220">
    <property type="entry name" value="HAT_MetX-like"/>
</dbReference>
<keyword evidence="2 7" id="KW-0963">Cytoplasm</keyword>
<evidence type="ECO:0000256" key="8">
    <source>
        <dbReference type="PIRSR" id="PIRSR000443-1"/>
    </source>
</evidence>
<dbReference type="HAMAP" id="MF_00296">
    <property type="entry name" value="MetX_acyltransf"/>
    <property type="match status" value="1"/>
</dbReference>
<evidence type="ECO:0000256" key="5">
    <source>
        <dbReference type="ARBA" id="ARBA00023167"/>
    </source>
</evidence>
<dbReference type="SUPFAM" id="SSF53474">
    <property type="entry name" value="alpha/beta-Hydrolases"/>
    <property type="match status" value="1"/>
</dbReference>
<keyword evidence="5 7" id="KW-0486">Methionine biosynthesis</keyword>
<dbReference type="EMBL" id="FMUN01000004">
    <property type="protein sequence ID" value="SCY28256.1"/>
    <property type="molecule type" value="Genomic_DNA"/>
</dbReference>
<dbReference type="PIRSF" id="PIRSF000443">
    <property type="entry name" value="Homoser_Ac_trans"/>
    <property type="match status" value="1"/>
</dbReference>
<dbReference type="UniPathway" id="UPA00051">
    <property type="reaction ID" value="UER00075"/>
</dbReference>
<dbReference type="STRING" id="381306.AN478_02495"/>
<protein>
    <recommendedName>
        <fullName evidence="7">Homoserine O-succinyltransferase</fullName>
        <shortName evidence="7">HST</shortName>
        <ecNumber evidence="7">2.3.1.46</ecNumber>
    </recommendedName>
    <alternativeName>
        <fullName evidence="7">Homoserine transsuccinylase</fullName>
        <shortName evidence="7">HTS</shortName>
    </alternativeName>
</protein>
<dbReference type="GO" id="GO:0008899">
    <property type="term" value="F:homoserine O-succinyltransferase activity"/>
    <property type="evidence" value="ECO:0007669"/>
    <property type="project" value="UniProtKB-UniRule"/>
</dbReference>
<dbReference type="NCBIfam" id="NF001209">
    <property type="entry name" value="PRK00175.1"/>
    <property type="match status" value="1"/>
</dbReference>
<feature type="domain" description="AB hydrolase-1" evidence="9">
    <location>
        <begin position="52"/>
        <end position="360"/>
    </location>
</feature>
<feature type="active site" evidence="7 8">
    <location>
        <position position="355"/>
    </location>
</feature>
<gene>
    <name evidence="7" type="primary">metXS</name>
    <name evidence="10" type="ORF">SAMN05661077_1698</name>
</gene>
<dbReference type="OrthoDB" id="9800754at2"/>
<accession>A0A0P9GM86</accession>
<feature type="binding site" evidence="7">
    <location>
        <position position="356"/>
    </location>
    <ligand>
        <name>substrate</name>
    </ligand>
</feature>
<name>A0A0P9GM86_9GAMM</name>
<keyword evidence="6 7" id="KW-0012">Acyltransferase</keyword>
<dbReference type="Gene3D" id="1.10.1740.110">
    <property type="match status" value="1"/>
</dbReference>
<sequence length="382" mass="42896">MPETIPEDSVGLVEGAVERFDEPLELESGERLERFELAYETYGTLNADHSNAVLVCHALSGDQHAAGYQSMEDRKPGWWDNMIGPGKPLDTRRFFVVCVNVLGSCKGSTGPASTNPGTGEPYALDFPIVTVKDWVASQRRLMERMGIAKWVAVVGGSLGGMQALQWTIDYPDCLDACLAIAAAPKLSAQNIAFNEVARQAIMTDPEFHGGRYYERDTPRRGLALARMIGHITYLSEDAMRDKFGRDLRKGQPLSYGFDVDFEVESYLRYQGRRFVDRFDANSYLYLTKVLDYFDPAGAHDGDLSQAFARSDNRFLVIAFSSDWRFSAERSREITHALYANNLDVTFAEIEAPQGHDAFLLKIGPYHDMVRAYMDHLAREWGL</sequence>
<reference evidence="11" key="1">
    <citation type="submission" date="2016-10" db="EMBL/GenBank/DDBJ databases">
        <authorList>
            <person name="Varghese N."/>
        </authorList>
    </citation>
    <scope>NUCLEOTIDE SEQUENCE [LARGE SCALE GENOMIC DNA]</scope>
    <source>
        <strain evidence="11">HL 19</strain>
    </source>
</reference>
<proteinExistence type="inferred from homology"/>
<comment type="pathway">
    <text evidence="7">Amino-acid biosynthesis; L-methionine biosynthesis via de novo pathway; O-succinyl-L-homoserine from L-homoserine: step 1/1.</text>
</comment>
<comment type="subunit">
    <text evidence="1 7">Homodimer.</text>
</comment>
<dbReference type="InterPro" id="IPR000073">
    <property type="entry name" value="AB_hydrolase_1"/>
</dbReference>
<dbReference type="AlphaFoldDB" id="A0A0P9GM86"/>
<dbReference type="Pfam" id="PF00561">
    <property type="entry name" value="Abhydrolase_1"/>
    <property type="match status" value="1"/>
</dbReference>
<evidence type="ECO:0000256" key="3">
    <source>
        <dbReference type="ARBA" id="ARBA00022605"/>
    </source>
</evidence>
<feature type="active site" evidence="7 8">
    <location>
        <position position="322"/>
    </location>
</feature>
<evidence type="ECO:0000256" key="7">
    <source>
        <dbReference type="HAMAP-Rule" id="MF_00296"/>
    </source>
</evidence>
<organism evidence="10 11">
    <name type="scientific">Thiohalorhabdus denitrificans</name>
    <dbReference type="NCBI Taxonomy" id="381306"/>
    <lineage>
        <taxon>Bacteria</taxon>
        <taxon>Pseudomonadati</taxon>
        <taxon>Pseudomonadota</taxon>
        <taxon>Gammaproteobacteria</taxon>
        <taxon>Thiohalorhabdales</taxon>
        <taxon>Thiohalorhabdaceae</taxon>
        <taxon>Thiohalorhabdus</taxon>
    </lineage>
</organism>
<evidence type="ECO:0000259" key="9">
    <source>
        <dbReference type="Pfam" id="PF00561"/>
    </source>
</evidence>
<dbReference type="EC" id="2.3.1.46" evidence="7"/>
<dbReference type="FunFam" id="1.10.1740.110:FF:000001">
    <property type="entry name" value="Homoserine O-acetyltransferase"/>
    <property type="match status" value="1"/>
</dbReference>
<dbReference type="GO" id="GO:0009086">
    <property type="term" value="P:methionine biosynthetic process"/>
    <property type="evidence" value="ECO:0007669"/>
    <property type="project" value="UniProtKB-UniRule"/>
</dbReference>
<feature type="site" description="Important for acyl-CoA specificity" evidence="7">
    <location>
        <position position="324"/>
    </location>
</feature>
<comment type="caution">
    <text evidence="7">Lacks conserved residue(s) required for the propagation of feature annotation.</text>
</comment>
<dbReference type="GO" id="GO:0004414">
    <property type="term" value="F:homoserine O-acetyltransferase activity"/>
    <property type="evidence" value="ECO:0007669"/>
    <property type="project" value="TreeGrafter"/>
</dbReference>
<feature type="active site" description="Nucleophile" evidence="7 8">
    <location>
        <position position="157"/>
    </location>
</feature>
<dbReference type="RefSeq" id="WP_054965041.1">
    <property type="nucleotide sequence ID" value="NZ_FMUN01000004.1"/>
</dbReference>
<evidence type="ECO:0000313" key="11">
    <source>
        <dbReference type="Proteomes" id="UP000183104"/>
    </source>
</evidence>
<dbReference type="PANTHER" id="PTHR32268">
    <property type="entry name" value="HOMOSERINE O-ACETYLTRANSFERASE"/>
    <property type="match status" value="1"/>
</dbReference>
<evidence type="ECO:0000256" key="4">
    <source>
        <dbReference type="ARBA" id="ARBA00022679"/>
    </source>
</evidence>
<keyword evidence="11" id="KW-1185">Reference proteome</keyword>
<evidence type="ECO:0000256" key="1">
    <source>
        <dbReference type="ARBA" id="ARBA00011738"/>
    </source>
</evidence>
<keyword evidence="3 7" id="KW-0028">Amino-acid biosynthesis</keyword>
<dbReference type="Proteomes" id="UP000183104">
    <property type="component" value="Unassembled WGS sequence"/>
</dbReference>
<feature type="binding site" evidence="7">
    <location>
        <position position="226"/>
    </location>
    <ligand>
        <name>substrate</name>
    </ligand>
</feature>
<dbReference type="PATRIC" id="fig|381306.5.peg.2066"/>
<evidence type="ECO:0000256" key="2">
    <source>
        <dbReference type="ARBA" id="ARBA00022490"/>
    </source>
</evidence>
<comment type="catalytic activity">
    <reaction evidence="7">
        <text>L-homoserine + succinyl-CoA = O-succinyl-L-homoserine + CoA</text>
        <dbReference type="Rhea" id="RHEA:22008"/>
        <dbReference type="ChEBI" id="CHEBI:57287"/>
        <dbReference type="ChEBI" id="CHEBI:57292"/>
        <dbReference type="ChEBI" id="CHEBI:57476"/>
        <dbReference type="ChEBI" id="CHEBI:57661"/>
        <dbReference type="EC" id="2.3.1.46"/>
    </reaction>
</comment>
<keyword evidence="4 7" id="KW-0808">Transferase</keyword>
<evidence type="ECO:0000256" key="6">
    <source>
        <dbReference type="ARBA" id="ARBA00023315"/>
    </source>
</evidence>
<dbReference type="NCBIfam" id="TIGR01392">
    <property type="entry name" value="homoserO_Ac_trn"/>
    <property type="match status" value="1"/>
</dbReference>
<evidence type="ECO:0000313" key="10">
    <source>
        <dbReference type="EMBL" id="SCY28256.1"/>
    </source>
</evidence>
<comment type="function">
    <text evidence="7">Transfers a succinyl group from succinyl-CoA to L-homoserine, forming succinyl-L-homoserine.</text>
</comment>
<comment type="subcellular location">
    <subcellularLocation>
        <location evidence="7">Cytoplasm</location>
    </subcellularLocation>
</comment>
<dbReference type="PANTHER" id="PTHR32268:SF11">
    <property type="entry name" value="HOMOSERINE O-ACETYLTRANSFERASE"/>
    <property type="match status" value="1"/>
</dbReference>
<dbReference type="GO" id="GO:0009092">
    <property type="term" value="P:homoserine metabolic process"/>
    <property type="evidence" value="ECO:0007669"/>
    <property type="project" value="TreeGrafter"/>
</dbReference>
<dbReference type="GO" id="GO:0005737">
    <property type="term" value="C:cytoplasm"/>
    <property type="evidence" value="ECO:0007669"/>
    <property type="project" value="UniProtKB-SubCell"/>
</dbReference>
<dbReference type="InterPro" id="IPR029058">
    <property type="entry name" value="AB_hydrolase_fold"/>
</dbReference>
<comment type="similarity">
    <text evidence="7">Belongs to the AB hydrolase superfamily. MetX family.</text>
</comment>
<dbReference type="Gene3D" id="3.40.50.1820">
    <property type="entry name" value="alpha/beta hydrolase"/>
    <property type="match status" value="1"/>
</dbReference>